<reference evidence="2 3" key="1">
    <citation type="submission" date="2017-03" db="EMBL/GenBank/DDBJ databases">
        <title>Genomes of endolithic fungi from Antarctica.</title>
        <authorList>
            <person name="Coleine C."/>
            <person name="Masonjones S."/>
            <person name="Stajich J.E."/>
        </authorList>
    </citation>
    <scope>NUCLEOTIDE SEQUENCE [LARGE SCALE GENOMIC DNA]</scope>
    <source>
        <strain evidence="2 3">CCFEE 5187</strain>
    </source>
</reference>
<name>A0A4U0W398_9PEZI</name>
<proteinExistence type="predicted"/>
<accession>A0A4U0W398</accession>
<feature type="compositionally biased region" description="Basic and acidic residues" evidence="1">
    <location>
        <begin position="21"/>
        <end position="31"/>
    </location>
</feature>
<dbReference type="OrthoDB" id="2285229at2759"/>
<evidence type="ECO:0000313" key="2">
    <source>
        <dbReference type="EMBL" id="TKA55675.1"/>
    </source>
</evidence>
<dbReference type="AlphaFoldDB" id="A0A4U0W398"/>
<dbReference type="EMBL" id="NAJN01002225">
    <property type="protein sequence ID" value="TKA55675.1"/>
    <property type="molecule type" value="Genomic_DNA"/>
</dbReference>
<gene>
    <name evidence="2" type="ORF">B0A49_12281</name>
</gene>
<protein>
    <submittedName>
        <fullName evidence="2">Uncharacterized protein</fullName>
    </submittedName>
</protein>
<organism evidence="2 3">
    <name type="scientific">Cryomyces minteri</name>
    <dbReference type="NCBI Taxonomy" id="331657"/>
    <lineage>
        <taxon>Eukaryota</taxon>
        <taxon>Fungi</taxon>
        <taxon>Dikarya</taxon>
        <taxon>Ascomycota</taxon>
        <taxon>Pezizomycotina</taxon>
        <taxon>Dothideomycetes</taxon>
        <taxon>Dothideomycetes incertae sedis</taxon>
        <taxon>Cryomyces</taxon>
    </lineage>
</organism>
<dbReference type="Proteomes" id="UP000308768">
    <property type="component" value="Unassembled WGS sequence"/>
</dbReference>
<feature type="region of interest" description="Disordered" evidence="1">
    <location>
        <begin position="1"/>
        <end position="39"/>
    </location>
</feature>
<keyword evidence="3" id="KW-1185">Reference proteome</keyword>
<evidence type="ECO:0000313" key="3">
    <source>
        <dbReference type="Proteomes" id="UP000308768"/>
    </source>
</evidence>
<sequence length="102" mass="11490">MDLLRPDSVDDFSDTYNHLTRLGDPDDMRAPEDEEDADTQALAEMTQNRYPEPEDIDIGRRFLRRGDLVELCFSQAEREPVLAVFAKGGAIQLAWLHGPGDA</sequence>
<comment type="caution">
    <text evidence="2">The sequence shown here is derived from an EMBL/GenBank/DDBJ whole genome shotgun (WGS) entry which is preliminary data.</text>
</comment>
<evidence type="ECO:0000256" key="1">
    <source>
        <dbReference type="SAM" id="MobiDB-lite"/>
    </source>
</evidence>